<dbReference type="AlphaFoldDB" id="L0B393"/>
<protein>
    <submittedName>
        <fullName evidence="1">Uncharacterized protein</fullName>
    </submittedName>
</protein>
<dbReference type="VEuPathDB" id="PiroplasmaDB:BEWA_010030"/>
<dbReference type="EMBL" id="CP001670">
    <property type="protein sequence ID" value="AFZ81589.1"/>
    <property type="molecule type" value="Genomic_DNA"/>
</dbReference>
<evidence type="ECO:0000313" key="2">
    <source>
        <dbReference type="Proteomes" id="UP000031512"/>
    </source>
</evidence>
<reference evidence="1 2" key="1">
    <citation type="journal article" date="2012" name="BMC Genomics">
        <title>Comparative genomic analysis and phylogenetic position of Theileria equi.</title>
        <authorList>
            <person name="Kappmeyer L.S."/>
            <person name="Thiagarajan M."/>
            <person name="Herndon D.R."/>
            <person name="Ramsay J.D."/>
            <person name="Caler E."/>
            <person name="Djikeng A."/>
            <person name="Gillespie J.J."/>
            <person name="Lau A.O."/>
            <person name="Roalson E.H."/>
            <person name="Silva J.C."/>
            <person name="Silva M.G."/>
            <person name="Suarez C.E."/>
            <person name="Ueti M.W."/>
            <person name="Nene V.M."/>
            <person name="Mealey R.H."/>
            <person name="Knowles D.P."/>
            <person name="Brayton K.A."/>
        </authorList>
    </citation>
    <scope>NUCLEOTIDE SEQUENCE [LARGE SCALE GENOMIC DNA]</scope>
    <source>
        <strain evidence="1 2">WA</strain>
    </source>
</reference>
<dbReference type="RefSeq" id="XP_004831255.1">
    <property type="nucleotide sequence ID" value="XM_004831198.1"/>
</dbReference>
<dbReference type="OrthoDB" id="360617at2759"/>
<gene>
    <name evidence="1" type="ORF">BEWA_010030</name>
</gene>
<keyword evidence="2" id="KW-1185">Reference proteome</keyword>
<dbReference type="KEGG" id="beq:BEWA_010030"/>
<organism evidence="1 2">
    <name type="scientific">Theileria equi strain WA</name>
    <dbReference type="NCBI Taxonomy" id="1537102"/>
    <lineage>
        <taxon>Eukaryota</taxon>
        <taxon>Sar</taxon>
        <taxon>Alveolata</taxon>
        <taxon>Apicomplexa</taxon>
        <taxon>Aconoidasida</taxon>
        <taxon>Piroplasmida</taxon>
        <taxon>Theileriidae</taxon>
        <taxon>Theileria</taxon>
    </lineage>
</organism>
<dbReference type="Proteomes" id="UP000031512">
    <property type="component" value="Chromosome 3"/>
</dbReference>
<proteinExistence type="predicted"/>
<accession>L0B393</accession>
<dbReference type="STRING" id="1537102.L0B393"/>
<sequence length="604" mass="68951">MYDSHTDKSTFGSFGNTFANTTQNLNSDKNSEIFYQTDLIRADNDDNGSPRLNEWYDVGSKHLFSARDKNSPSQTNYSENSINTQEYTTLSLNTECNSQYELNTVNNKDQHSDGDNTSSLGLIATPNISFSGYDSILDPINTKLVDLGSFVYDSTTTGNCTESIRNGFYIDDNDELFYVSNNLVESIPNKIICNFLDAVTSDEIFNDSEDWGIDRSIYTRYSRSGFFADCYNADMFYHGEYLNNLGMKYFAECRMPLTFCIIMTDRHVRKNEVQTGIVPLAINLLDRFMAKQTNPIAKIIAQVYSKINEPCEQLKKMIGTSFTSDDVNTGLNLDLSLNERDFNSEQFGIDLVDQEYDIKNIEKCHWRDDLLLLKVELVYNFITAACYFIADRYNGLANISVKTLLNHWISSCKVFTKTKNSSRFIINNKEKSLSIIMSLMFEIYNALDYKVTVPFVSYMVQNLIISSNDVPYSQNPRQHNNYQIIGLILSRIALIDDTFHRFTSSIISLSIYTLVRKLAIHDGVVSDEGNTWLIVDESNLDIKECTTLLAKTLFQFVNTEILDVLVQPIVIRDGNEDLFNFILQGDVKHIDMDNIRQISKILSS</sequence>
<evidence type="ECO:0000313" key="1">
    <source>
        <dbReference type="EMBL" id="AFZ81589.1"/>
    </source>
</evidence>
<dbReference type="eggNOG" id="ENOG502TN38">
    <property type="taxonomic scope" value="Eukaryota"/>
</dbReference>
<name>L0B393_THEEQ</name>
<dbReference type="GeneID" id="15804680"/>